<dbReference type="Proteomes" id="UP001059597">
    <property type="component" value="Chromosome"/>
</dbReference>
<dbReference type="InterPro" id="IPR030953">
    <property type="entry name" value="Glycosyl_450act"/>
</dbReference>
<protein>
    <submittedName>
        <fullName evidence="7">Glycosyl transferase</fullName>
    </submittedName>
</protein>
<dbReference type="Gene3D" id="3.40.50.2000">
    <property type="entry name" value="Glycogen Phosphorylase B"/>
    <property type="match status" value="2"/>
</dbReference>
<dbReference type="GO" id="GO:0016740">
    <property type="term" value="F:transferase activity"/>
    <property type="evidence" value="ECO:0007669"/>
    <property type="project" value="UniProtKB-KW"/>
</dbReference>
<keyword evidence="3 7" id="KW-0808">Transferase</keyword>
<evidence type="ECO:0000256" key="3">
    <source>
        <dbReference type="ARBA" id="ARBA00022679"/>
    </source>
</evidence>
<evidence type="ECO:0000313" key="8">
    <source>
        <dbReference type="Proteomes" id="UP001059597"/>
    </source>
</evidence>
<dbReference type="InterPro" id="IPR010610">
    <property type="entry name" value="EryCIII-like_C"/>
</dbReference>
<evidence type="ECO:0000256" key="1">
    <source>
        <dbReference type="ARBA" id="ARBA00006962"/>
    </source>
</evidence>
<name>A0ABN6R2Z7_STRNI</name>
<dbReference type="InterPro" id="IPR002213">
    <property type="entry name" value="UDP_glucos_trans"/>
</dbReference>
<evidence type="ECO:0000256" key="2">
    <source>
        <dbReference type="ARBA" id="ARBA00022676"/>
    </source>
</evidence>
<evidence type="ECO:0000259" key="5">
    <source>
        <dbReference type="Pfam" id="PF06722"/>
    </source>
</evidence>
<accession>A0ABN6R2Z7</accession>
<dbReference type="Pfam" id="PF06722">
    <property type="entry name" value="EryCIII-like_C"/>
    <property type="match status" value="1"/>
</dbReference>
<proteinExistence type="inferred from homology"/>
<sequence>MRVLFTSPPAKAHLYAQVPLAWALRTAGHEVVMANRPNMAAEITRTGLTAVPVGPAFDPSAYIPRDGEAEKPSRATAPWASWDQDLEFAELRPERLTHDYMQAVHAAWTVMFQGVSPLPLIDDLVGFARWWRPDLVIWDTMAFAAPVAARVCGAAHARALFGLDLIAHMRSTYLHEQARRPRQLRDDPLEEWLEPILAQYGHSFDEEMVVGQWTIDPLLPSMRLPVRHPYMSVRYVPYNGQAVVPDLLRKPPAGRRVCLTLGLTAREVLNADRVPVDTVLQAVAGLDAEVIATLNADQLATISRVPDNVRTIDFVPMNELLPSCSAVIHQGGFGTLQTAVAHGVPQVILPPRAGDWDSMVWARKVEESGAGVCVPNTERVTAQELRGTLDAVLEQPSFRRAAAGLRAEMLGTPSPLDIVPLIEERVAAHRTDAR</sequence>
<dbReference type="RefSeq" id="WP_261954895.1">
    <property type="nucleotide sequence ID" value="NZ_AP026073.1"/>
</dbReference>
<dbReference type="PANTHER" id="PTHR48050:SF13">
    <property type="entry name" value="STEROL 3-BETA-GLUCOSYLTRANSFERASE UGT80A2"/>
    <property type="match status" value="1"/>
</dbReference>
<feature type="domain" description="Erythromycin biosynthesis protein CIII-like N-terminal" evidence="6">
    <location>
        <begin position="22"/>
        <end position="262"/>
    </location>
</feature>
<organism evidence="7 8">
    <name type="scientific">Streptomyces nigrescens</name>
    <dbReference type="NCBI Taxonomy" id="1920"/>
    <lineage>
        <taxon>Bacteria</taxon>
        <taxon>Bacillati</taxon>
        <taxon>Actinomycetota</taxon>
        <taxon>Actinomycetes</taxon>
        <taxon>Kitasatosporales</taxon>
        <taxon>Streptomycetaceae</taxon>
        <taxon>Streptomyces</taxon>
    </lineage>
</organism>
<dbReference type="SUPFAM" id="SSF53756">
    <property type="entry name" value="UDP-Glycosyltransferase/glycogen phosphorylase"/>
    <property type="match status" value="1"/>
</dbReference>
<keyword evidence="2" id="KW-0328">Glycosyltransferase</keyword>
<dbReference type="NCBIfam" id="TIGR04516">
    <property type="entry name" value="glycosyl_450act"/>
    <property type="match status" value="1"/>
</dbReference>
<evidence type="ECO:0000313" key="7">
    <source>
        <dbReference type="EMBL" id="BDM71276.1"/>
    </source>
</evidence>
<keyword evidence="8" id="KW-1185">Reference proteome</keyword>
<dbReference type="CDD" id="cd03784">
    <property type="entry name" value="GT1_Gtf-like"/>
    <property type="match status" value="1"/>
</dbReference>
<comment type="similarity">
    <text evidence="1">Belongs to the glycosyltransferase 28 family.</text>
</comment>
<dbReference type="Pfam" id="PF21036">
    <property type="entry name" value="EryCIII-like_N"/>
    <property type="match status" value="1"/>
</dbReference>
<dbReference type="PANTHER" id="PTHR48050">
    <property type="entry name" value="STEROL 3-BETA-GLUCOSYLTRANSFERASE"/>
    <property type="match status" value="1"/>
</dbReference>
<keyword evidence="4" id="KW-0045">Antibiotic biosynthesis</keyword>
<evidence type="ECO:0000259" key="6">
    <source>
        <dbReference type="Pfam" id="PF21036"/>
    </source>
</evidence>
<evidence type="ECO:0000256" key="4">
    <source>
        <dbReference type="ARBA" id="ARBA00023194"/>
    </source>
</evidence>
<reference evidence="7" key="1">
    <citation type="submission" date="2022-06" db="EMBL/GenBank/DDBJ databases">
        <title>Complete genome sequence of Streptomyces nigrescens HEK616.</title>
        <authorList>
            <person name="Asamizu S."/>
            <person name="Onaka H."/>
        </authorList>
    </citation>
    <scope>NUCLEOTIDE SEQUENCE</scope>
    <source>
        <strain evidence="7">HEK616</strain>
    </source>
</reference>
<dbReference type="EMBL" id="AP026073">
    <property type="protein sequence ID" value="BDM71276.1"/>
    <property type="molecule type" value="Genomic_DNA"/>
</dbReference>
<dbReference type="InterPro" id="IPR050426">
    <property type="entry name" value="Glycosyltransferase_28"/>
</dbReference>
<dbReference type="InterPro" id="IPR048284">
    <property type="entry name" value="EryCIII-like_N"/>
</dbReference>
<feature type="domain" description="Erythromycin biosynthesis protein CIII-like C-terminal" evidence="5">
    <location>
        <begin position="278"/>
        <end position="423"/>
    </location>
</feature>
<gene>
    <name evidence="7" type="ORF">HEK616_47630</name>
</gene>